<dbReference type="HOGENOM" id="CLU_210686_0_0_2"/>
<evidence type="ECO:0000313" key="1">
    <source>
        <dbReference type="EMBL" id="ADQ68121.1"/>
    </source>
</evidence>
<dbReference type="EMBL" id="AOHT01000048">
    <property type="protein sequence ID" value="ELY24835.1"/>
    <property type="molecule type" value="Genomic_DNA"/>
</dbReference>
<organism evidence="1 3">
    <name type="scientific">Halogeometricum borinquense (strain ATCC 700274 / DSM 11551 / JCM 10706 / KCTC 4070 / PR3)</name>
    <dbReference type="NCBI Taxonomy" id="469382"/>
    <lineage>
        <taxon>Archaea</taxon>
        <taxon>Methanobacteriati</taxon>
        <taxon>Methanobacteriota</taxon>
        <taxon>Stenosarchaea group</taxon>
        <taxon>Halobacteria</taxon>
        <taxon>Halobacteriales</taxon>
        <taxon>Haloferacaceae</taxon>
        <taxon>Halogeometricum</taxon>
    </lineage>
</organism>
<dbReference type="OrthoDB" id="248293at2157"/>
<dbReference type="RefSeq" id="WP_006056419.1">
    <property type="nucleotide sequence ID" value="NC_014729.1"/>
</dbReference>
<dbReference type="KEGG" id="hbo:Hbor_25670"/>
<dbReference type="eggNOG" id="arCOG10644">
    <property type="taxonomic scope" value="Archaea"/>
</dbReference>
<protein>
    <submittedName>
        <fullName evidence="1">Uncharacterized protein</fullName>
    </submittedName>
</protein>
<dbReference type="AlphaFoldDB" id="E4NSM8"/>
<evidence type="ECO:0000313" key="3">
    <source>
        <dbReference type="Proteomes" id="UP000006663"/>
    </source>
</evidence>
<keyword evidence="3" id="KW-1185">Reference proteome</keyword>
<proteinExistence type="predicted"/>
<name>E4NSM8_HALBP</name>
<evidence type="ECO:0000313" key="2">
    <source>
        <dbReference type="EMBL" id="ELY24835.1"/>
    </source>
</evidence>
<sequence length="58" mass="6741">MNALAVEQTDERTGQTRRIDVTEFRTVRVADYARTRFDGDVRFERCAGTTYLIAADRR</sequence>
<accession>E4NSM8</accession>
<gene>
    <name evidence="1" type="ordered locus">Hbor_25670</name>
    <name evidence="2" type="ORF">C499_15595</name>
</gene>
<reference evidence="2 4" key="2">
    <citation type="journal article" date="2014" name="PLoS Genet.">
        <title>Phylogenetically driven sequencing of extremely halophilic archaea reveals strategies for static and dynamic osmo-response.</title>
        <authorList>
            <person name="Becker E.A."/>
            <person name="Seitzer P.M."/>
            <person name="Tritt A."/>
            <person name="Larsen D."/>
            <person name="Krusor M."/>
            <person name="Yao A.I."/>
            <person name="Wu D."/>
            <person name="Madern D."/>
            <person name="Eisen J.A."/>
            <person name="Darling A.E."/>
            <person name="Facciotti M.T."/>
        </authorList>
    </citation>
    <scope>NUCLEOTIDE SEQUENCE [LARGE SCALE GENOMIC DNA]</scope>
    <source>
        <strain evidence="2 4">DSM 11551</strain>
    </source>
</reference>
<reference evidence="1 3" key="1">
    <citation type="journal article" date="2009" name="Stand. Genomic Sci.">
        <title>Complete genome sequence of Halogeometricum borinquense type strain (PR3).</title>
        <authorList>
            <person name="Malfatti S."/>
            <person name="Tindall B.J."/>
            <person name="Schneider S."/>
            <person name="Fahnrich R."/>
            <person name="Lapidus A."/>
            <person name="Labuttii K."/>
            <person name="Copeland A."/>
            <person name="Glavina Del Rio T."/>
            <person name="Nolan M."/>
            <person name="Chen F."/>
            <person name="Lucas S."/>
            <person name="Tice H."/>
            <person name="Cheng J.F."/>
            <person name="Bruce D."/>
            <person name="Goodwin L."/>
            <person name="Pitluck S."/>
            <person name="Anderson I."/>
            <person name="Pati A."/>
            <person name="Ivanova N."/>
            <person name="Mavromatis K."/>
            <person name="Chen A."/>
            <person name="Palaniappan K."/>
            <person name="D'haeseleer P."/>
            <person name="Goker M."/>
            <person name="Bristow J."/>
            <person name="Eisen J.A."/>
            <person name="Markowitz V."/>
            <person name="Hugenholtz P."/>
            <person name="Kyrpides N.C."/>
            <person name="Klenk H.P."/>
            <person name="Chain P."/>
        </authorList>
    </citation>
    <scope>NUCLEOTIDE SEQUENCE [LARGE SCALE GENOMIC DNA]</scope>
    <source>
        <strain evidence="3">ATCC 700274 / DSM 11551 / JCM 10706 / KCTC 4070 / PR3</strain>
        <strain evidence="1">PR 3</strain>
    </source>
</reference>
<dbReference type="Proteomes" id="UP000006663">
    <property type="component" value="Chromosome"/>
</dbReference>
<dbReference type="STRING" id="469382.Hbor_25670"/>
<dbReference type="GeneID" id="54124671"/>
<dbReference type="EMBL" id="CP001690">
    <property type="protein sequence ID" value="ADQ68121.1"/>
    <property type="molecule type" value="Genomic_DNA"/>
</dbReference>
<dbReference type="Proteomes" id="UP000011585">
    <property type="component" value="Unassembled WGS sequence"/>
</dbReference>
<evidence type="ECO:0000313" key="4">
    <source>
        <dbReference type="Proteomes" id="UP000011585"/>
    </source>
</evidence>